<sequence length="80" mass="8942">MDVNSLVDMANQIGEFFDSMPDHEEALDGIANHIHKYWAPRMRTPILEALDDPELSAKLHPIVVKALTKHREVLTPAVAA</sequence>
<organism evidence="1 2">
    <name type="scientific">Caballeronia sordidicola</name>
    <name type="common">Burkholderia sordidicola</name>
    <dbReference type="NCBI Taxonomy" id="196367"/>
    <lineage>
        <taxon>Bacteria</taxon>
        <taxon>Pseudomonadati</taxon>
        <taxon>Pseudomonadota</taxon>
        <taxon>Betaproteobacteria</taxon>
        <taxon>Burkholderiales</taxon>
        <taxon>Burkholderiaceae</taxon>
        <taxon>Caballeronia</taxon>
    </lineage>
</organism>
<dbReference type="EMBL" id="NBTY01000166">
    <property type="protein sequence ID" value="OTP68728.1"/>
    <property type="molecule type" value="Genomic_DNA"/>
</dbReference>
<protein>
    <submittedName>
        <fullName evidence="1">NAD-dependent formate dehydrogenase delta subunit</fullName>
    </submittedName>
</protein>
<dbReference type="AlphaFoldDB" id="A0A242MBQ6"/>
<comment type="caution">
    <text evidence="1">The sequence shown here is derived from an EMBL/GenBank/DDBJ whole genome shotgun (WGS) entry which is preliminary data.</text>
</comment>
<dbReference type="Proteomes" id="UP000194546">
    <property type="component" value="Unassembled WGS sequence"/>
</dbReference>
<evidence type="ECO:0000313" key="2">
    <source>
        <dbReference type="Proteomes" id="UP000194546"/>
    </source>
</evidence>
<dbReference type="InterPro" id="IPR021074">
    <property type="entry name" value="Formate_DH_dsu"/>
</dbReference>
<name>A0A242MBQ6_CABSO</name>
<evidence type="ECO:0000313" key="1">
    <source>
        <dbReference type="EMBL" id="OTP68728.1"/>
    </source>
</evidence>
<reference evidence="1 2" key="1">
    <citation type="submission" date="2017-03" db="EMBL/GenBank/DDBJ databases">
        <title>Genome analysis of strain PAMC 26510.</title>
        <authorList>
            <person name="Oh H.-M."/>
            <person name="Yang J.-A."/>
        </authorList>
    </citation>
    <scope>NUCLEOTIDE SEQUENCE [LARGE SCALE GENOMIC DNA]</scope>
    <source>
        <strain evidence="1 2">PAMC 26510</strain>
    </source>
</reference>
<gene>
    <name evidence="1" type="ORF">PAMC26510_28760</name>
</gene>
<dbReference type="Pfam" id="PF11390">
    <property type="entry name" value="FdsD"/>
    <property type="match status" value="1"/>
</dbReference>
<accession>A0A242MBQ6</accession>
<proteinExistence type="predicted"/>
<dbReference type="RefSeq" id="WP_062167359.1">
    <property type="nucleotide sequence ID" value="NZ_NBTY01000166.1"/>
</dbReference>